<keyword evidence="4" id="KW-1003">Cell membrane</keyword>
<accession>M0A445</accession>
<dbReference type="OrthoDB" id="169503at2157"/>
<evidence type="ECO:0000259" key="15">
    <source>
        <dbReference type="Pfam" id="PF18204"/>
    </source>
</evidence>
<evidence type="ECO:0000256" key="2">
    <source>
        <dbReference type="ARBA" id="ARBA00004237"/>
    </source>
</evidence>
<dbReference type="PATRIC" id="fig|1227493.4.peg.1039"/>
<keyword evidence="11" id="KW-0472">Membrane</keyword>
<evidence type="ECO:0000256" key="3">
    <source>
        <dbReference type="ARBA" id="ARBA00009327"/>
    </source>
</evidence>
<gene>
    <name evidence="16" type="ORF">C483_05343</name>
</gene>
<dbReference type="AlphaFoldDB" id="M0A445"/>
<evidence type="ECO:0000259" key="14">
    <source>
        <dbReference type="Pfam" id="PF07705"/>
    </source>
</evidence>
<dbReference type="InterPro" id="IPR026371">
    <property type="entry name" value="PGF_CTERM"/>
</dbReference>
<organism evidence="16 17">
    <name type="scientific">Natrialba hulunbeirensis JCM 10989</name>
    <dbReference type="NCBI Taxonomy" id="1227493"/>
    <lineage>
        <taxon>Archaea</taxon>
        <taxon>Methanobacteriati</taxon>
        <taxon>Methanobacteriota</taxon>
        <taxon>Stenosarchaea group</taxon>
        <taxon>Halobacteria</taxon>
        <taxon>Halobacteriales</taxon>
        <taxon>Natrialbaceae</taxon>
        <taxon>Natrialba</taxon>
    </lineage>
</organism>
<evidence type="ECO:0000256" key="8">
    <source>
        <dbReference type="ARBA" id="ARBA00022692"/>
    </source>
</evidence>
<dbReference type="Pfam" id="PF18204">
    <property type="entry name" value="PGF-CTERM"/>
    <property type="match status" value="1"/>
</dbReference>
<protein>
    <submittedName>
        <fullName evidence="16">Uncharacterized protein</fullName>
    </submittedName>
</protein>
<evidence type="ECO:0000256" key="12">
    <source>
        <dbReference type="ARBA" id="ARBA00023180"/>
    </source>
</evidence>
<evidence type="ECO:0000256" key="4">
    <source>
        <dbReference type="ARBA" id="ARBA00022475"/>
    </source>
</evidence>
<dbReference type="EMBL" id="AOIM01000014">
    <property type="protein sequence ID" value="ELY93364.1"/>
    <property type="molecule type" value="Genomic_DNA"/>
</dbReference>
<dbReference type="RefSeq" id="WP_006652311.1">
    <property type="nucleotide sequence ID" value="NZ_AOIM01000014.1"/>
</dbReference>
<comment type="similarity">
    <text evidence="3">Belongs to the halobacterial S-layer protein family.</text>
</comment>
<dbReference type="InterPro" id="IPR013783">
    <property type="entry name" value="Ig-like_fold"/>
</dbReference>
<dbReference type="Pfam" id="PF07705">
    <property type="entry name" value="CARDB"/>
    <property type="match status" value="1"/>
</dbReference>
<keyword evidence="6" id="KW-0964">Secreted</keyword>
<dbReference type="GO" id="GO:0005886">
    <property type="term" value="C:plasma membrane"/>
    <property type="evidence" value="ECO:0007669"/>
    <property type="project" value="UniProtKB-SubCell"/>
</dbReference>
<feature type="compositionally biased region" description="Acidic residues" evidence="13">
    <location>
        <begin position="764"/>
        <end position="773"/>
    </location>
</feature>
<evidence type="ECO:0000313" key="17">
    <source>
        <dbReference type="Proteomes" id="UP000011519"/>
    </source>
</evidence>
<dbReference type="Gene3D" id="2.60.40.10">
    <property type="entry name" value="Immunoglobulins"/>
    <property type="match status" value="1"/>
</dbReference>
<keyword evidence="5" id="KW-0134">Cell wall</keyword>
<dbReference type="InterPro" id="IPR026452">
    <property type="entry name" value="Surf_glycop_sig_pep"/>
</dbReference>
<evidence type="ECO:0000256" key="7">
    <source>
        <dbReference type="ARBA" id="ARBA00022601"/>
    </source>
</evidence>
<evidence type="ECO:0000256" key="13">
    <source>
        <dbReference type="SAM" id="MobiDB-lite"/>
    </source>
</evidence>
<evidence type="ECO:0000256" key="5">
    <source>
        <dbReference type="ARBA" id="ARBA00022512"/>
    </source>
</evidence>
<keyword evidence="17" id="KW-1185">Reference proteome</keyword>
<name>M0A445_9EURY</name>
<dbReference type="InterPro" id="IPR011635">
    <property type="entry name" value="CARDB"/>
</dbReference>
<evidence type="ECO:0000256" key="9">
    <source>
        <dbReference type="ARBA" id="ARBA00022729"/>
    </source>
</evidence>
<keyword evidence="7" id="KW-0701">S-layer</keyword>
<keyword evidence="8" id="KW-0812">Transmembrane</keyword>
<evidence type="ECO:0000256" key="6">
    <source>
        <dbReference type="ARBA" id="ARBA00022525"/>
    </source>
</evidence>
<feature type="region of interest" description="Disordered" evidence="13">
    <location>
        <begin position="764"/>
        <end position="854"/>
    </location>
</feature>
<comment type="subcellular location">
    <subcellularLocation>
        <location evidence="1">Cell membrane</location>
    </subcellularLocation>
    <subcellularLocation>
        <location evidence="2">Secreted</location>
        <location evidence="2">Cell wall</location>
        <location evidence="2">S-layer</location>
    </subcellularLocation>
</comment>
<comment type="caution">
    <text evidence="16">The sequence shown here is derived from an EMBL/GenBank/DDBJ whole genome shotgun (WGS) entry which is preliminary data.</text>
</comment>
<evidence type="ECO:0000313" key="16">
    <source>
        <dbReference type="EMBL" id="ELY93364.1"/>
    </source>
</evidence>
<keyword evidence="10" id="KW-1133">Transmembrane helix</keyword>
<proteinExistence type="inferred from homology"/>
<dbReference type="GO" id="GO:0030115">
    <property type="term" value="C:S-layer"/>
    <property type="evidence" value="ECO:0007669"/>
    <property type="project" value="UniProtKB-SubCell"/>
</dbReference>
<dbReference type="Proteomes" id="UP000011519">
    <property type="component" value="Unassembled WGS sequence"/>
</dbReference>
<dbReference type="NCBIfam" id="NF045517">
    <property type="entry name" value="halo_surf_dom"/>
    <property type="match status" value="1"/>
</dbReference>
<dbReference type="NCBIfam" id="TIGR04207">
    <property type="entry name" value="halo_sig_pep"/>
    <property type="match status" value="1"/>
</dbReference>
<keyword evidence="12" id="KW-0325">Glycoprotein</keyword>
<feature type="compositionally biased region" description="Acidic residues" evidence="13">
    <location>
        <begin position="807"/>
        <end position="850"/>
    </location>
</feature>
<keyword evidence="9" id="KW-0732">Signal</keyword>
<feature type="domain" description="PGF-CTERM archaeal protein-sorting signal" evidence="15">
    <location>
        <begin position="851"/>
        <end position="873"/>
    </location>
</feature>
<evidence type="ECO:0000256" key="1">
    <source>
        <dbReference type="ARBA" id="ARBA00004236"/>
    </source>
</evidence>
<dbReference type="NCBIfam" id="TIGR04126">
    <property type="entry name" value="PGF_CTERM"/>
    <property type="match status" value="1"/>
</dbReference>
<evidence type="ECO:0000256" key="10">
    <source>
        <dbReference type="ARBA" id="ARBA00022989"/>
    </source>
</evidence>
<reference evidence="16 17" key="1">
    <citation type="journal article" date="2014" name="PLoS Genet.">
        <title>Phylogenetically driven sequencing of extremely halophilic archaea reveals strategies for static and dynamic osmo-response.</title>
        <authorList>
            <person name="Becker E.A."/>
            <person name="Seitzer P.M."/>
            <person name="Tritt A."/>
            <person name="Larsen D."/>
            <person name="Krusor M."/>
            <person name="Yao A.I."/>
            <person name="Wu D."/>
            <person name="Madern D."/>
            <person name="Eisen J.A."/>
            <person name="Darling A.E."/>
            <person name="Facciotti M.T."/>
        </authorList>
    </citation>
    <scope>NUCLEOTIDE SEQUENCE [LARGE SCALE GENOMIC DNA]</scope>
    <source>
        <strain evidence="16 17">JCM 10989</strain>
    </source>
</reference>
<feature type="domain" description="CARDB" evidence="14">
    <location>
        <begin position="721"/>
        <end position="799"/>
    </location>
</feature>
<evidence type="ECO:0000256" key="11">
    <source>
        <dbReference type="ARBA" id="ARBA00023136"/>
    </source>
</evidence>
<sequence length="875" mass="94936">MTNNTTFREKGRAVFLAALMVLSVVAMSATFAGAAAAQNDYYEDLEDDYDVGPTYTDPSNGDFNDNDAWIGQEITIVAESTGDDWGQSVEIHQGSVQTDSSNVEADSDNHVSTERVFEVEIGGEDYDAFEFDAAELESSELYHFIVDEGGAEAGWNGYGFWAEDEGLDVSFDDDDILEDSTVEVDFDSDRGAQIVNVTETSEGLDAEDIEDIFVNNDEADNDDVLSIVDDEYDVELHDDDDVATFEIEGDSTLTADFADIEAGEYEFEFDVTDSLADDNATVEVRDEDAERNFVNDPYIQQQGDEFNITVELEDTDDTYVTVGDFDDNAYEVGLYVSDDEGDYDEVDITFNTHKTVGDDATLAFEAQQDDAEVEVVYAQIVDNDYIAIGNDDLIDGDVQDLDADVDTSEVDDLEAYLEEPLVADDYELTTSAGLEVDDDEIDFVDRGDTSFINLEPLGSPGDVTTYTAPEDDSMNDLEDFEDATVTATDSVAEDDYLVMELEDAGMTGFFADYGDNDDEIAEDLAEDAGIYLEVEQTDAASNLGDVVWNNSADYHNTDDEQLEMTLVNGDDYEGEQLLFDIPTDQFDGDGEFEWTLEFSDRNVYIDDDEGFSLEGEFNIDEREVSLDDVDEVPNVDGAELSGDTTVAPGTEIDMVASASGEFVLTDDPVVADDRTFTGSFDFSDYDAGIEFDVEADEPLGDGEDDFTAELVDGDGPVINVEADAPSSADVGEDVTLDVTVTNTGGAAADDVDIGVVIGGDNVDDENTTIDADESWTNSYEFTSDSEGDIEWSVVADDSEETGVTNFSDEDTDDDASDDDATDDDASDDDASDDDASDDDGETDDDGDDDGTPGFGVAVALAALLGAAMLALRKQN</sequence>